<evidence type="ECO:0000256" key="2">
    <source>
        <dbReference type="ARBA" id="ARBA00012438"/>
    </source>
</evidence>
<dbReference type="Pfam" id="PF08447">
    <property type="entry name" value="PAS_3"/>
    <property type="match status" value="1"/>
</dbReference>
<dbReference type="SUPFAM" id="SSF55785">
    <property type="entry name" value="PYP-like sensor domain (PAS domain)"/>
    <property type="match status" value="1"/>
</dbReference>
<reference evidence="7" key="1">
    <citation type="submission" date="2018-10" db="EMBL/GenBank/DDBJ databases">
        <title>Hidden diversity of soil giant viruses.</title>
        <authorList>
            <person name="Schulz F."/>
            <person name="Alteio L."/>
            <person name="Goudeau D."/>
            <person name="Ryan E.M."/>
            <person name="Malmstrom R.R."/>
            <person name="Blanchard J."/>
            <person name="Woyke T."/>
        </authorList>
    </citation>
    <scope>NUCLEOTIDE SEQUENCE</scope>
    <source>
        <strain evidence="7">HYV1</strain>
    </source>
</reference>
<evidence type="ECO:0000256" key="3">
    <source>
        <dbReference type="ARBA" id="ARBA00022553"/>
    </source>
</evidence>
<name>A0A3G5A7M3_9VIRU</name>
<dbReference type="PANTHER" id="PTHR43304">
    <property type="entry name" value="PHYTOCHROME-LIKE PROTEIN CPH1"/>
    <property type="match status" value="1"/>
</dbReference>
<dbReference type="Gene3D" id="3.30.450.20">
    <property type="entry name" value="PAS domain"/>
    <property type="match status" value="1"/>
</dbReference>
<evidence type="ECO:0000313" key="7">
    <source>
        <dbReference type="EMBL" id="AYV83256.1"/>
    </source>
</evidence>
<protein>
    <recommendedName>
        <fullName evidence="2">histidine kinase</fullName>
        <ecNumber evidence="2">2.7.13.3</ecNumber>
    </recommendedName>
</protein>
<keyword evidence="5" id="KW-0418">Kinase</keyword>
<accession>A0A3G5A7M3</accession>
<evidence type="ECO:0000256" key="4">
    <source>
        <dbReference type="ARBA" id="ARBA00022679"/>
    </source>
</evidence>
<evidence type="ECO:0000259" key="6">
    <source>
        <dbReference type="Pfam" id="PF08447"/>
    </source>
</evidence>
<proteinExistence type="predicted"/>
<dbReference type="CDD" id="cd00130">
    <property type="entry name" value="PAS"/>
    <property type="match status" value="1"/>
</dbReference>
<dbReference type="EC" id="2.7.13.3" evidence="2"/>
<evidence type="ECO:0000256" key="5">
    <source>
        <dbReference type="ARBA" id="ARBA00022777"/>
    </source>
</evidence>
<dbReference type="GO" id="GO:0004673">
    <property type="term" value="F:protein histidine kinase activity"/>
    <property type="evidence" value="ECO:0007669"/>
    <property type="project" value="UniProtKB-EC"/>
</dbReference>
<comment type="catalytic activity">
    <reaction evidence="1">
        <text>ATP + protein L-histidine = ADP + protein N-phospho-L-histidine.</text>
        <dbReference type="EC" id="2.7.13.3"/>
    </reaction>
</comment>
<evidence type="ECO:0000256" key="1">
    <source>
        <dbReference type="ARBA" id="ARBA00000085"/>
    </source>
</evidence>
<sequence>MNVLTIIIIVLVISLIYCVYERYYANDMECPLSQYHKNAKDMGLFILNIETGENMWSQKLKDIYGIKSADSGVDLTHFLSMIIPSDREKVQAAFQEAPTRGYYNIQFRIKTPDNKIKVIASCGKVLYDSGKPILLAGYDIDIS</sequence>
<dbReference type="InterPro" id="IPR000014">
    <property type="entry name" value="PAS"/>
</dbReference>
<dbReference type="EMBL" id="MK072387">
    <property type="protein sequence ID" value="AYV83256.1"/>
    <property type="molecule type" value="Genomic_DNA"/>
</dbReference>
<organism evidence="7">
    <name type="scientific">Hyperionvirus sp</name>
    <dbReference type="NCBI Taxonomy" id="2487770"/>
    <lineage>
        <taxon>Viruses</taxon>
        <taxon>Varidnaviria</taxon>
        <taxon>Bamfordvirae</taxon>
        <taxon>Nucleocytoviricota</taxon>
        <taxon>Megaviricetes</taxon>
        <taxon>Imitervirales</taxon>
        <taxon>Mimiviridae</taxon>
        <taxon>Klosneuvirinae</taxon>
    </lineage>
</organism>
<dbReference type="InterPro" id="IPR013655">
    <property type="entry name" value="PAS_fold_3"/>
</dbReference>
<feature type="domain" description="PAS fold-3" evidence="6">
    <location>
        <begin position="55"/>
        <end position="137"/>
    </location>
</feature>
<dbReference type="PANTHER" id="PTHR43304:SF1">
    <property type="entry name" value="PAC DOMAIN-CONTAINING PROTEIN"/>
    <property type="match status" value="1"/>
</dbReference>
<keyword evidence="3" id="KW-0597">Phosphoprotein</keyword>
<dbReference type="InterPro" id="IPR035965">
    <property type="entry name" value="PAS-like_dom_sf"/>
</dbReference>
<keyword evidence="4" id="KW-0808">Transferase</keyword>
<gene>
    <name evidence="7" type="ORF">Hyperionvirus5_62</name>
</gene>
<dbReference type="InterPro" id="IPR052162">
    <property type="entry name" value="Sensor_kinase/Photoreceptor"/>
</dbReference>